<dbReference type="EMBL" id="CM042048">
    <property type="protein sequence ID" value="KAI3758992.1"/>
    <property type="molecule type" value="Genomic_DNA"/>
</dbReference>
<organism evidence="1 2">
    <name type="scientific">Arctium lappa</name>
    <name type="common">Greater burdock</name>
    <name type="synonym">Lappa major</name>
    <dbReference type="NCBI Taxonomy" id="4217"/>
    <lineage>
        <taxon>Eukaryota</taxon>
        <taxon>Viridiplantae</taxon>
        <taxon>Streptophyta</taxon>
        <taxon>Embryophyta</taxon>
        <taxon>Tracheophyta</taxon>
        <taxon>Spermatophyta</taxon>
        <taxon>Magnoliopsida</taxon>
        <taxon>eudicotyledons</taxon>
        <taxon>Gunneridae</taxon>
        <taxon>Pentapetalae</taxon>
        <taxon>asterids</taxon>
        <taxon>campanulids</taxon>
        <taxon>Asterales</taxon>
        <taxon>Asteraceae</taxon>
        <taxon>Carduoideae</taxon>
        <taxon>Cardueae</taxon>
        <taxon>Arctiinae</taxon>
        <taxon>Arctium</taxon>
    </lineage>
</organism>
<proteinExistence type="predicted"/>
<accession>A0ACB9EJH8</accession>
<sequence length="105" mass="11640">MENLSSSWCTYTLRSLIDFTPPLDQQRQAVMMVDDLNPVVVICVACKVFDKMPLWGSFVFQVASTRLSSESERAAGDPLDLKVIGASLTDQPHGFQLPSWEGDGF</sequence>
<comment type="caution">
    <text evidence="1">The sequence shown here is derived from an EMBL/GenBank/DDBJ whole genome shotgun (WGS) entry which is preliminary data.</text>
</comment>
<evidence type="ECO:0000313" key="1">
    <source>
        <dbReference type="EMBL" id="KAI3758992.1"/>
    </source>
</evidence>
<reference evidence="2" key="1">
    <citation type="journal article" date="2022" name="Mol. Ecol. Resour.">
        <title>The genomes of chicory, endive, great burdock and yacon provide insights into Asteraceae palaeo-polyploidization history and plant inulin production.</title>
        <authorList>
            <person name="Fan W."/>
            <person name="Wang S."/>
            <person name="Wang H."/>
            <person name="Wang A."/>
            <person name="Jiang F."/>
            <person name="Liu H."/>
            <person name="Zhao H."/>
            <person name="Xu D."/>
            <person name="Zhang Y."/>
        </authorList>
    </citation>
    <scope>NUCLEOTIDE SEQUENCE [LARGE SCALE GENOMIC DNA]</scope>
    <source>
        <strain evidence="2">cv. Niubang</strain>
    </source>
</reference>
<reference evidence="1 2" key="2">
    <citation type="journal article" date="2022" name="Mol. Ecol. Resour.">
        <title>The genomes of chicory, endive, great burdock and yacon provide insights into Asteraceae paleo-polyploidization history and plant inulin production.</title>
        <authorList>
            <person name="Fan W."/>
            <person name="Wang S."/>
            <person name="Wang H."/>
            <person name="Wang A."/>
            <person name="Jiang F."/>
            <person name="Liu H."/>
            <person name="Zhao H."/>
            <person name="Xu D."/>
            <person name="Zhang Y."/>
        </authorList>
    </citation>
    <scope>NUCLEOTIDE SEQUENCE [LARGE SCALE GENOMIC DNA]</scope>
    <source>
        <strain evidence="2">cv. Niubang</strain>
    </source>
</reference>
<gene>
    <name evidence="1" type="ORF">L6452_06565</name>
</gene>
<evidence type="ECO:0000313" key="2">
    <source>
        <dbReference type="Proteomes" id="UP001055879"/>
    </source>
</evidence>
<keyword evidence="2" id="KW-1185">Reference proteome</keyword>
<dbReference type="Proteomes" id="UP001055879">
    <property type="component" value="Linkage Group LG02"/>
</dbReference>
<protein>
    <submittedName>
        <fullName evidence="1">Uncharacterized protein</fullName>
    </submittedName>
</protein>
<name>A0ACB9EJH8_ARCLA</name>